<evidence type="ECO:0000256" key="10">
    <source>
        <dbReference type="SAM" id="MobiDB-lite"/>
    </source>
</evidence>
<evidence type="ECO:0000256" key="4">
    <source>
        <dbReference type="ARBA" id="ARBA00022813"/>
    </source>
</evidence>
<name>A0A418FT35_APHAT</name>
<evidence type="ECO:0000313" key="12">
    <source>
        <dbReference type="EMBL" id="RHZ34931.1"/>
    </source>
</evidence>
<dbReference type="GO" id="GO:0017056">
    <property type="term" value="F:structural constituent of nuclear pore"/>
    <property type="evidence" value="ECO:0007669"/>
    <property type="project" value="InterPro"/>
</dbReference>
<dbReference type="EMBL" id="QUTH01000115">
    <property type="protein sequence ID" value="RHZ34931.1"/>
    <property type="molecule type" value="Genomic_DNA"/>
</dbReference>
<dbReference type="InterPro" id="IPR036903">
    <property type="entry name" value="Nup98_auto-Pept-S59_dom_sf"/>
</dbReference>
<keyword evidence="3" id="KW-0813">Transport</keyword>
<keyword evidence="7" id="KW-0811">Translocation</keyword>
<dbReference type="VEuPathDB" id="FungiDB:H257_09740"/>
<sequence>MFGGAAAAKPSGFGGFGAASPAATPSAFGTTTSGFGAPATNAFGGQSTLGGGGFGGTAFGAPAAAPASGFGSNPFGQPTPATTGAFGAPAAQTGFGGFGAAPATGQALVGTGPPASYKPTSEQETEKGKMTTVHFQSISKMPEYQHKSAEELRWEDYLKRTDPAAAQAQAALVPNTGGAPPAATNMFGQPSTTAASAFGKPPLGGGFGQAAAPATGGFGGGFGAPAAPSAFGGGGGFGGSNTSFGAPAAAPTTTSFSFGNNAAAGTGTGGGFGGFGATPSNAFGTPSTTAASTTTGGGFGGFGQPAAPATTSAFGAPQATTTTGGFGGFGAKPATTSGAFGTTTGGFGGFGSAPAATPATTTTGGGFGSGFGSTPSSGFGGGFGKPAAAAPSAFGSSFGSTPAAATGSSAFGGFGSTSNAFSLNTSAQPGGAAASSAFNFGKPASTATPSLFGSAATSSFMPFGSSSSSAAPSSFGTTAANTATNAGMFGGGGSFGGGGFGAPGGTTNAQQQQQPTTLFAGHDTNPYGTGSYGAGLIEKQIQTTLTLPVPTSGAASSQSSLFPPSLSVYGGTAATRDDRPVKPITTAAGLRFHPSPAATAAATRAALSSLETPTADSTATTASSSSFATSKFKSLATKQLTINTPPPKLTRPTDKPQVIPEAVTLTFVVSSDSSSSPSRPIRWTGDADTTLDAVWPVVASQVKPAKLVRWRQSDGAPLSLDATVGSVDASAPIEVDVVDTSAVGPHVPAAASSSDLSFDRFYEKEVEKESACRAVNPLAPVLTKEGYYTLPDYDTLCTLSTGDLKAVDHFVVGCKGMGCVQWYGSTDVTGLNLDELVLFAPKEVIVYPNEDDKHPLGEGLNKPALVELLHIYPPDDPAKRAAYVNRVKARTDHMDATYVDYQPDAGVWKFKVEHFSRYGFDDDEDDESSHHVTTENPPNTLQTMAAQLKLNPARLHQLQALYLKQTIPHAAPVSMTTDMQVEDIVKSPSIFGSFPLSERPAASTSSSSATHPTRLVVVEPATPPPPAPAAPRRYAVPPPSRQQGSPTLALWNGPNTSTLDMGISLGRSFRGASFGPSGQLVVVTRHRHVRVYAHPIATPATADSLPLLAVHQSLSKTNDYHVTLPSDLSAHVHEYADNAVAATSMWQLVVALYGLEPPRPDDDRGGRSTRGHPSEHPPLSPSQRDEFISRWFERAIRRRHHPPSQSKPTSEKTVLHALLQHNVVAAAQRAMAQGNAHLAMLVAQASSYNGSSFRQQLESQLSQWEDQAASRHVDKSLLEVYSILAGNVGVVTKRATSPSCSMDWIQMLALVLWYHKGPTSLPNALGVYHSFVQQGWAKPAVDAATMKPDVLFELMQLYCDAKTSLTSVLSALPDDIAWHLNALLSSVPSQSLRLSPKAHTLLTRHYLSHLVADDQHISHALYVAMTLENDVERQATARAILERHVTASTPLEPLEAIVPSTWIQHALALHALAEHQYQAAIEHYLRAGDWSRAHDVLIEHVVFPALFRQDTGGVLEVLEGYLEPHSFEIAHWTKYGQVVLSYLRLRNSREGATVEDVVALGDQLLLWQANPLHVLSDNPTEAAAVARACLSNMLTYTTEVALLLHPPPSLSADSGRHGVWLLDRLQAFVQPDCFGEAFRGKLLVRASRPTRFREDLQRSTTQVIDNAVQWASFFQAICPVTLCDQMNCHKLTPMRGTDGLSLPSVPFCLQRYICPQDDKRYQPRKAPSPLDTSGVFICLWQAKVVTHGEVHEKSVQPPPQFDDRKASYDFHVARGGSDAKLVSPVSRMKHLTVMLAHHINTHHPTNPVQGIVCEFIVGACDEVIYMTAVLGVSWQHQDVPSWEKLADVDPESHLICQHHARLRAASATPPASPRPTPPNTAPPALLPSTQTPRFPSVPNAQVSPAEVWTCGLVAADRSPRYKNASPSKFYRDGKFVTKLSALQCESSCRLHMPERCIQAEEHAVACVRETCVATRHREAVDAKMVQLMAEQARQKERWEGRIMQAEECAVHDAVWASQVAARDGEIARLINEQDKTRQQAIVDTLQREGSQAHINSLRAQREKEVLRKESTRYMAERDDLLRVLPVVTSIADKRAVKPVKVNVADLFEPGDNAKEINMLQLMLSSHAKALKGAFQGLTLQAAGTTSTGAKSNVLPVATFVGFATFTLSMDQLQSMVHKATKDDRKAGSPDDKAAGLTYAQFCECLVRLAHILYKTELPQLTKRFAYLIENDVVGFEKSKLDSEHSKGEAENGGG</sequence>
<feature type="region of interest" description="Disordered" evidence="10">
    <location>
        <begin position="285"/>
        <end position="318"/>
    </location>
</feature>
<dbReference type="GO" id="GO:0006405">
    <property type="term" value="P:RNA export from nucleus"/>
    <property type="evidence" value="ECO:0007669"/>
    <property type="project" value="TreeGrafter"/>
</dbReference>
<dbReference type="InterPro" id="IPR037665">
    <property type="entry name" value="Nucleoporin_S59-like"/>
</dbReference>
<dbReference type="GO" id="GO:0003723">
    <property type="term" value="F:RNA binding"/>
    <property type="evidence" value="ECO:0007669"/>
    <property type="project" value="TreeGrafter"/>
</dbReference>
<feature type="compositionally biased region" description="Low complexity" evidence="10">
    <location>
        <begin position="285"/>
        <end position="294"/>
    </location>
</feature>
<dbReference type="Pfam" id="PF12110">
    <property type="entry name" value="Nup96"/>
    <property type="match status" value="1"/>
</dbReference>
<dbReference type="Proteomes" id="UP000285430">
    <property type="component" value="Unassembled WGS sequence"/>
</dbReference>
<dbReference type="VEuPathDB" id="FungiDB:H257_09741"/>
<dbReference type="InterPro" id="IPR007230">
    <property type="entry name" value="Nup98_auto-Pept-S59_dom"/>
</dbReference>
<evidence type="ECO:0000256" key="5">
    <source>
        <dbReference type="ARBA" id="ARBA00022816"/>
    </source>
</evidence>
<evidence type="ECO:0000256" key="9">
    <source>
        <dbReference type="ARBA" id="ARBA00023242"/>
    </source>
</evidence>
<dbReference type="Gene3D" id="3.30.1610.10">
    <property type="entry name" value="Peptidase S59, nucleoporin"/>
    <property type="match status" value="1"/>
</dbReference>
<dbReference type="SUPFAM" id="SSF82215">
    <property type="entry name" value="C-terminal autoproteolytic domain of nucleoporin nup98"/>
    <property type="match status" value="1"/>
</dbReference>
<dbReference type="GO" id="GO:0008139">
    <property type="term" value="F:nuclear localization sequence binding"/>
    <property type="evidence" value="ECO:0007669"/>
    <property type="project" value="TreeGrafter"/>
</dbReference>
<evidence type="ECO:0000313" key="13">
    <source>
        <dbReference type="Proteomes" id="UP000285430"/>
    </source>
</evidence>
<dbReference type="GO" id="GO:0034398">
    <property type="term" value="P:telomere tethering at nuclear periphery"/>
    <property type="evidence" value="ECO:0007669"/>
    <property type="project" value="TreeGrafter"/>
</dbReference>
<keyword evidence="9" id="KW-0539">Nucleus</keyword>
<accession>A0A418FT35</accession>
<dbReference type="GO" id="GO:0044614">
    <property type="term" value="C:nuclear pore cytoplasmic filaments"/>
    <property type="evidence" value="ECO:0007669"/>
    <property type="project" value="TreeGrafter"/>
</dbReference>
<dbReference type="Pfam" id="PF21240">
    <property type="entry name" value="Nup98_GLEBS"/>
    <property type="match status" value="1"/>
</dbReference>
<evidence type="ECO:0000256" key="2">
    <source>
        <dbReference type="ARBA" id="ARBA00008926"/>
    </source>
</evidence>
<feature type="compositionally biased region" description="Polar residues" evidence="10">
    <location>
        <begin position="1889"/>
        <end position="1899"/>
    </location>
</feature>
<comment type="subcellular location">
    <subcellularLocation>
        <location evidence="1">Nucleus</location>
        <location evidence="1">Nuclear pore complex</location>
    </subcellularLocation>
</comment>
<organism evidence="12 13">
    <name type="scientific">Aphanomyces astaci</name>
    <name type="common">Crayfish plague agent</name>
    <dbReference type="NCBI Taxonomy" id="112090"/>
    <lineage>
        <taxon>Eukaryota</taxon>
        <taxon>Sar</taxon>
        <taxon>Stramenopiles</taxon>
        <taxon>Oomycota</taxon>
        <taxon>Saprolegniomycetes</taxon>
        <taxon>Saprolegniales</taxon>
        <taxon>Verrucalvaceae</taxon>
        <taxon>Aphanomyces</taxon>
    </lineage>
</organism>
<feature type="region of interest" description="Disordered" evidence="10">
    <location>
        <begin position="105"/>
        <end position="130"/>
    </location>
</feature>
<dbReference type="GO" id="GO:0000973">
    <property type="term" value="P:post-transcriptional tethering of RNA polymerase II gene DNA at nuclear periphery"/>
    <property type="evidence" value="ECO:0007669"/>
    <property type="project" value="TreeGrafter"/>
</dbReference>
<dbReference type="Gene3D" id="1.25.40.690">
    <property type="match status" value="1"/>
</dbReference>
<feature type="compositionally biased region" description="Low complexity" evidence="10">
    <location>
        <begin position="304"/>
        <end position="318"/>
    </location>
</feature>
<protein>
    <recommendedName>
        <fullName evidence="11">Peptidase S59 domain-containing protein</fullName>
    </recommendedName>
</protein>
<feature type="region of interest" description="Disordered" evidence="10">
    <location>
        <begin position="1157"/>
        <end position="1184"/>
    </location>
</feature>
<feature type="compositionally biased region" description="Pro residues" evidence="10">
    <location>
        <begin position="1870"/>
        <end position="1885"/>
    </location>
</feature>
<dbReference type="GO" id="GO:0051028">
    <property type="term" value="P:mRNA transport"/>
    <property type="evidence" value="ECO:0007669"/>
    <property type="project" value="UniProtKB-KW"/>
</dbReference>
<keyword evidence="8" id="KW-0906">Nuclear pore complex</keyword>
<evidence type="ECO:0000256" key="1">
    <source>
        <dbReference type="ARBA" id="ARBA00004567"/>
    </source>
</evidence>
<dbReference type="GO" id="GO:0006606">
    <property type="term" value="P:protein import into nucleus"/>
    <property type="evidence" value="ECO:0007669"/>
    <property type="project" value="TreeGrafter"/>
</dbReference>
<keyword evidence="5" id="KW-0509">mRNA transport</keyword>
<keyword evidence="6" id="KW-0653">Protein transport</keyword>
<evidence type="ECO:0000256" key="8">
    <source>
        <dbReference type="ARBA" id="ARBA00023132"/>
    </source>
</evidence>
<evidence type="ECO:0000259" key="11">
    <source>
        <dbReference type="PROSITE" id="PS51434"/>
    </source>
</evidence>
<feature type="region of interest" description="Disordered" evidence="10">
    <location>
        <begin position="1018"/>
        <end position="1053"/>
    </location>
</feature>
<evidence type="ECO:0000256" key="6">
    <source>
        <dbReference type="ARBA" id="ARBA00022927"/>
    </source>
</evidence>
<dbReference type="Gene3D" id="1.10.10.2360">
    <property type="match status" value="1"/>
</dbReference>
<dbReference type="InterPro" id="IPR021967">
    <property type="entry name" value="Nup98_C"/>
</dbReference>
<keyword evidence="4" id="KW-0068">Autocatalytic cleavage</keyword>
<feature type="domain" description="Peptidase S59" evidence="11">
    <location>
        <begin position="784"/>
        <end position="915"/>
    </location>
</feature>
<dbReference type="Pfam" id="PF04096">
    <property type="entry name" value="Nucleoporin2"/>
    <property type="match status" value="1"/>
</dbReference>
<proteinExistence type="inferred from homology"/>
<dbReference type="PANTHER" id="PTHR23198">
    <property type="entry name" value="NUCLEOPORIN"/>
    <property type="match status" value="1"/>
</dbReference>
<dbReference type="PANTHER" id="PTHR23198:SF6">
    <property type="entry name" value="NUCLEAR PORE COMPLEX PROTEIN NUP98-NUP96"/>
    <property type="match status" value="1"/>
</dbReference>
<feature type="region of interest" description="Disordered" evidence="10">
    <location>
        <begin position="1865"/>
        <end position="1899"/>
    </location>
</feature>
<reference evidence="12 13" key="1">
    <citation type="submission" date="2018-08" db="EMBL/GenBank/DDBJ databases">
        <title>Aphanomyces genome sequencing and annotation.</title>
        <authorList>
            <person name="Minardi D."/>
            <person name="Oidtmann B."/>
            <person name="Van Der Giezen M."/>
            <person name="Studholme D.J."/>
        </authorList>
    </citation>
    <scope>NUCLEOTIDE SEQUENCE [LARGE SCALE GENOMIC DNA]</scope>
    <source>
        <strain evidence="12 13">Da</strain>
    </source>
</reference>
<evidence type="ECO:0000256" key="3">
    <source>
        <dbReference type="ARBA" id="ARBA00022448"/>
    </source>
</evidence>
<gene>
    <name evidence="12" type="ORF">DYB37_001243</name>
</gene>
<dbReference type="PROSITE" id="PS51434">
    <property type="entry name" value="NUP_C"/>
    <property type="match status" value="1"/>
</dbReference>
<comment type="similarity">
    <text evidence="2">Belongs to the nucleoporin GLFG family.</text>
</comment>
<comment type="caution">
    <text evidence="12">The sequence shown here is derived from an EMBL/GenBank/DDBJ whole genome shotgun (WGS) entry which is preliminary data.</text>
</comment>
<evidence type="ECO:0000256" key="7">
    <source>
        <dbReference type="ARBA" id="ARBA00023010"/>
    </source>
</evidence>